<reference evidence="3" key="1">
    <citation type="submission" date="2016-11" db="UniProtKB">
        <authorList>
            <consortium name="WormBaseParasite"/>
        </authorList>
    </citation>
    <scope>IDENTIFICATION</scope>
</reference>
<dbReference type="InterPro" id="IPR036116">
    <property type="entry name" value="FN3_sf"/>
</dbReference>
<dbReference type="InterPro" id="IPR003961">
    <property type="entry name" value="FN3_dom"/>
</dbReference>
<dbReference type="Gene3D" id="2.60.40.10">
    <property type="entry name" value="Immunoglobulins"/>
    <property type="match status" value="2"/>
</dbReference>
<dbReference type="Pfam" id="PF00041">
    <property type="entry name" value="fn3"/>
    <property type="match status" value="1"/>
</dbReference>
<keyword evidence="2" id="KW-1185">Reference proteome</keyword>
<dbReference type="CDD" id="cd00063">
    <property type="entry name" value="FN3"/>
    <property type="match status" value="1"/>
</dbReference>
<proteinExistence type="predicted"/>
<evidence type="ECO:0000313" key="3">
    <source>
        <dbReference type="WBParaSite" id="Hba_14783"/>
    </source>
</evidence>
<dbReference type="Proteomes" id="UP000095283">
    <property type="component" value="Unplaced"/>
</dbReference>
<organism evidence="2 3">
    <name type="scientific">Heterorhabditis bacteriophora</name>
    <name type="common">Entomopathogenic nematode worm</name>
    <dbReference type="NCBI Taxonomy" id="37862"/>
    <lineage>
        <taxon>Eukaryota</taxon>
        <taxon>Metazoa</taxon>
        <taxon>Ecdysozoa</taxon>
        <taxon>Nematoda</taxon>
        <taxon>Chromadorea</taxon>
        <taxon>Rhabditida</taxon>
        <taxon>Rhabditina</taxon>
        <taxon>Rhabditomorpha</taxon>
        <taxon>Strongyloidea</taxon>
        <taxon>Heterorhabditidae</taxon>
        <taxon>Heterorhabditis</taxon>
    </lineage>
</organism>
<evidence type="ECO:0000259" key="1">
    <source>
        <dbReference type="PROSITE" id="PS50853"/>
    </source>
</evidence>
<protein>
    <submittedName>
        <fullName evidence="3">Fibronectin type-III domain-containing protein</fullName>
    </submittedName>
</protein>
<evidence type="ECO:0000313" key="2">
    <source>
        <dbReference type="Proteomes" id="UP000095283"/>
    </source>
</evidence>
<dbReference type="WBParaSite" id="Hba_14783">
    <property type="protein sequence ID" value="Hba_14783"/>
    <property type="gene ID" value="Hba_14783"/>
</dbReference>
<dbReference type="SUPFAM" id="SSF49265">
    <property type="entry name" value="Fibronectin type III"/>
    <property type="match status" value="1"/>
</dbReference>
<feature type="domain" description="Fibronectin type-III" evidence="1">
    <location>
        <begin position="152"/>
        <end position="250"/>
    </location>
</feature>
<accession>A0A1I7XBP2</accession>
<dbReference type="AlphaFoldDB" id="A0A1I7XBP2"/>
<dbReference type="PROSITE" id="PS50853">
    <property type="entry name" value="FN3"/>
    <property type="match status" value="1"/>
</dbReference>
<name>A0A1I7XBP2_HETBA</name>
<dbReference type="InterPro" id="IPR013783">
    <property type="entry name" value="Ig-like_fold"/>
</dbReference>
<sequence>MLCFSHIKDLMTRIGRAADMTEEDQSIHSNGDKAICKFFCIIEIQKLTIGIFQILYKEVPEIDPNLSIDDDRSACSDSWFRLFEEEEDVSKEGLEKQDGSNSEVVAIIANDNIKPHTLYAVYVMTKMVRHEGARNAVSSIAFVRTRYGQPDPPRITKIEATDTDKIRVEWDPPAQPNGDITHYILSWRPRDEDVDDAAVTFCQHSRDISGTRYLPSDIDAGLGTTPDPHLASVLISGGSTDIPPTDTCSSIKGCCECSPKLSLTCNPGGRSRDTGSEKQEQAEFENAVHNVVFIQRRVYRSFSMHQVIQCKDYTV</sequence>